<feature type="domain" description="HhH-GPD" evidence="5">
    <location>
        <begin position="133"/>
        <end position="301"/>
    </location>
</feature>
<name>A0A191ZHG2_9GAMM</name>
<comment type="catalytic activity">
    <reaction evidence="1">
        <text>Hydrolysis of alkylated DNA, releasing 3-methyladenine, 3-methylguanine, 7-methylguanine and 7-methyladenine.</text>
        <dbReference type="EC" id="3.2.2.21"/>
    </reaction>
</comment>
<dbReference type="GO" id="GO:0005737">
    <property type="term" value="C:cytoplasm"/>
    <property type="evidence" value="ECO:0007669"/>
    <property type="project" value="TreeGrafter"/>
</dbReference>
<dbReference type="OrthoDB" id="9811249at2"/>
<dbReference type="EMBL" id="CP016027">
    <property type="protein sequence ID" value="ANJ67331.1"/>
    <property type="molecule type" value="Genomic_DNA"/>
</dbReference>
<dbReference type="GO" id="GO:0006285">
    <property type="term" value="P:base-excision repair, AP site formation"/>
    <property type="evidence" value="ECO:0007669"/>
    <property type="project" value="TreeGrafter"/>
</dbReference>
<dbReference type="SUPFAM" id="SSF48150">
    <property type="entry name" value="DNA-glycosylase"/>
    <property type="match status" value="1"/>
</dbReference>
<dbReference type="Pfam" id="PF06029">
    <property type="entry name" value="AlkA_N"/>
    <property type="match status" value="1"/>
</dbReference>
<dbReference type="GO" id="GO:0032131">
    <property type="term" value="F:alkylated DNA binding"/>
    <property type="evidence" value="ECO:0007669"/>
    <property type="project" value="TreeGrafter"/>
</dbReference>
<dbReference type="KEGG" id="haz:A9404_08005"/>
<keyword evidence="4" id="KW-0234">DNA repair</keyword>
<evidence type="ECO:0000259" key="5">
    <source>
        <dbReference type="SMART" id="SM00478"/>
    </source>
</evidence>
<dbReference type="InterPro" id="IPR037046">
    <property type="entry name" value="AlkA_N_sf"/>
</dbReference>
<feature type="domain" description="DNA-3-methyladenine glycosylase AlkA N-terminal" evidence="6">
    <location>
        <begin position="8"/>
        <end position="123"/>
    </location>
</feature>
<dbReference type="PANTHER" id="PTHR43003">
    <property type="entry name" value="DNA-3-METHYLADENINE GLYCOSYLASE"/>
    <property type="match status" value="1"/>
</dbReference>
<organism evidence="7 8">
    <name type="scientific">Halothiobacillus diazotrophicus</name>
    <dbReference type="NCBI Taxonomy" id="1860122"/>
    <lineage>
        <taxon>Bacteria</taxon>
        <taxon>Pseudomonadati</taxon>
        <taxon>Pseudomonadota</taxon>
        <taxon>Gammaproteobacteria</taxon>
        <taxon>Chromatiales</taxon>
        <taxon>Halothiobacillaceae</taxon>
        <taxon>Halothiobacillus</taxon>
    </lineage>
</organism>
<gene>
    <name evidence="7" type="ORF">A9404_08005</name>
</gene>
<protein>
    <recommendedName>
        <fullName evidence="2">DNA-3-methyladenine glycosylase II</fullName>
        <ecNumber evidence="2">3.2.2.21</ecNumber>
    </recommendedName>
</protein>
<dbReference type="SMART" id="SM00478">
    <property type="entry name" value="ENDO3c"/>
    <property type="match status" value="1"/>
</dbReference>
<proteinExistence type="predicted"/>
<dbReference type="InterPro" id="IPR003265">
    <property type="entry name" value="HhH-GPD_domain"/>
</dbReference>
<dbReference type="Gene3D" id="3.30.310.20">
    <property type="entry name" value="DNA-3-methyladenine glycosylase AlkA, N-terminal domain"/>
    <property type="match status" value="1"/>
</dbReference>
<dbReference type="AlphaFoldDB" id="A0A191ZHG2"/>
<dbReference type="GO" id="GO:0008725">
    <property type="term" value="F:DNA-3-methyladenine glycosylase activity"/>
    <property type="evidence" value="ECO:0007669"/>
    <property type="project" value="TreeGrafter"/>
</dbReference>
<accession>A0A191ZHG2</accession>
<dbReference type="STRING" id="1860122.A9404_08005"/>
<dbReference type="InterPro" id="IPR051912">
    <property type="entry name" value="Alkylbase_DNA_Glycosylase/TA"/>
</dbReference>
<evidence type="ECO:0000256" key="1">
    <source>
        <dbReference type="ARBA" id="ARBA00000086"/>
    </source>
</evidence>
<reference evidence="7 8" key="1">
    <citation type="submission" date="2016-06" db="EMBL/GenBank/DDBJ databases">
        <title>Insight into the functional genes involving in sulfur oxidation in Pearl River water.</title>
        <authorList>
            <person name="Luo J."/>
            <person name="Tan X."/>
            <person name="Lin W."/>
        </authorList>
    </citation>
    <scope>NUCLEOTIDE SEQUENCE [LARGE SCALE GENOMIC DNA]</scope>
    <source>
        <strain evidence="7 8">LS2</strain>
    </source>
</reference>
<dbReference type="PANTHER" id="PTHR43003:SF13">
    <property type="entry name" value="DNA-3-METHYLADENINE GLYCOSYLASE 2"/>
    <property type="match status" value="1"/>
</dbReference>
<dbReference type="Proteomes" id="UP000078596">
    <property type="component" value="Chromosome"/>
</dbReference>
<dbReference type="CDD" id="cd00056">
    <property type="entry name" value="ENDO3c"/>
    <property type="match status" value="1"/>
</dbReference>
<dbReference type="InterPro" id="IPR010316">
    <property type="entry name" value="AlkA_N"/>
</dbReference>
<evidence type="ECO:0000313" key="7">
    <source>
        <dbReference type="EMBL" id="ANJ67331.1"/>
    </source>
</evidence>
<dbReference type="Gene3D" id="1.10.340.30">
    <property type="entry name" value="Hypothetical protein, domain 2"/>
    <property type="match status" value="1"/>
</dbReference>
<evidence type="ECO:0000256" key="3">
    <source>
        <dbReference type="ARBA" id="ARBA00022763"/>
    </source>
</evidence>
<dbReference type="SMART" id="SM01009">
    <property type="entry name" value="AlkA_N"/>
    <property type="match status" value="1"/>
</dbReference>
<keyword evidence="8" id="KW-1185">Reference proteome</keyword>
<sequence>MTSRLDCSLTLPADFRPSDILSFHRRDPQEIAERVTDTCLYKGMIWGGYPAQLTIEFAEGVAHAALTVDGPHAGNLPLFQALVHRLLGLNQDISAFEAAYREHPQLGQMIARNPGLRVPVTTTPFEALTWAITGQQISVQAAVSLRRKLIVTAGIAHSSSLLCYPEAPQITALPLDRIRQAGYSRTKAETLHRLAGLVADGSLPLDAGLGTGRPLSSEAAEALRAQLLAVKGIGPWTVSYALLRGFGWLDGSLHGDVAVRRGLQRLIDNETPVDEKQARDWLIPFAPWRALVAAHLWAWQSSTAY</sequence>
<keyword evidence="3" id="KW-0227">DNA damage</keyword>
<evidence type="ECO:0000256" key="4">
    <source>
        <dbReference type="ARBA" id="ARBA00023204"/>
    </source>
</evidence>
<dbReference type="RefSeq" id="WP_066099982.1">
    <property type="nucleotide sequence ID" value="NZ_CP016027.1"/>
</dbReference>
<dbReference type="InterPro" id="IPR011257">
    <property type="entry name" value="DNA_glycosylase"/>
</dbReference>
<dbReference type="GO" id="GO:0006307">
    <property type="term" value="P:DNA alkylation repair"/>
    <property type="evidence" value="ECO:0007669"/>
    <property type="project" value="TreeGrafter"/>
</dbReference>
<dbReference type="GO" id="GO:0032993">
    <property type="term" value="C:protein-DNA complex"/>
    <property type="evidence" value="ECO:0007669"/>
    <property type="project" value="TreeGrafter"/>
</dbReference>
<dbReference type="EC" id="3.2.2.21" evidence="2"/>
<dbReference type="GO" id="GO:0043916">
    <property type="term" value="F:DNA-7-methylguanine glycosylase activity"/>
    <property type="evidence" value="ECO:0007669"/>
    <property type="project" value="TreeGrafter"/>
</dbReference>
<evidence type="ECO:0000259" key="6">
    <source>
        <dbReference type="SMART" id="SM01009"/>
    </source>
</evidence>
<evidence type="ECO:0000313" key="8">
    <source>
        <dbReference type="Proteomes" id="UP000078596"/>
    </source>
</evidence>
<evidence type="ECO:0000256" key="2">
    <source>
        <dbReference type="ARBA" id="ARBA00012000"/>
    </source>
</evidence>
<dbReference type="Pfam" id="PF00730">
    <property type="entry name" value="HhH-GPD"/>
    <property type="match status" value="1"/>
</dbReference>